<keyword evidence="4" id="KW-0378">Hydrolase</keyword>
<sequence length="328" mass="37380">MQDSGFNPPPLLRNAHVQTLISSTPLRSWPLRWRTRKLRAEAESVILPCSDGVRLHGLYNASDGGSDKLAILLHGWEGDAESSYQLSTANTLYRAGFDVFRLHLRDHGPSHHLNPELYNSTRLQEVIDAVAAIQQRYPRARTFLAGHSLGGNFALRVAARASEHHLELDRVVAVCPVLDPWRTINALENGSQIYHRYFVHRWKRSLRIKLDHFPELGYADSLLEMQTLADMNDYFVPRHTPYPDSRSYYQAYALTGDTLANLQVPAQLILSEDDPMIPADDLTRIARTDALTIETTRYGGHCGFLVNWQLDGWIDRRLLQLFGQSEHY</sequence>
<name>A0A5B0X310_9GAMM</name>
<comment type="caution">
    <text evidence="4">The sequence shown here is derived from an EMBL/GenBank/DDBJ whole genome shotgun (WGS) entry which is preliminary data.</text>
</comment>
<dbReference type="EMBL" id="VTUX01000003">
    <property type="protein sequence ID" value="KAA1192549.1"/>
    <property type="molecule type" value="Genomic_DNA"/>
</dbReference>
<dbReference type="SUPFAM" id="SSF53474">
    <property type="entry name" value="alpha/beta-Hydrolases"/>
    <property type="match status" value="1"/>
</dbReference>
<feature type="domain" description="AB hydrolase-1" evidence="3">
    <location>
        <begin position="71"/>
        <end position="305"/>
    </location>
</feature>
<dbReference type="InterPro" id="IPR012020">
    <property type="entry name" value="ABHD4"/>
</dbReference>
<gene>
    <name evidence="4" type="ORF">F0M18_07715</name>
</gene>
<organism evidence="4 5">
    <name type="scientific">Pseudohalioglobus sediminis</name>
    <dbReference type="NCBI Taxonomy" id="2606449"/>
    <lineage>
        <taxon>Bacteria</taxon>
        <taxon>Pseudomonadati</taxon>
        <taxon>Pseudomonadota</taxon>
        <taxon>Gammaproteobacteria</taxon>
        <taxon>Cellvibrionales</taxon>
        <taxon>Halieaceae</taxon>
        <taxon>Pseudohalioglobus</taxon>
    </lineage>
</organism>
<dbReference type="Gene3D" id="3.40.50.1820">
    <property type="entry name" value="alpha/beta hydrolase"/>
    <property type="match status" value="1"/>
</dbReference>
<dbReference type="AlphaFoldDB" id="A0A5B0X310"/>
<dbReference type="PIRSF" id="PIRSF005211">
    <property type="entry name" value="Ab_hydro_YheT"/>
    <property type="match status" value="1"/>
</dbReference>
<feature type="active site" description="Charge relay system" evidence="2">
    <location>
        <position position="148"/>
    </location>
</feature>
<dbReference type="InterPro" id="IPR050960">
    <property type="entry name" value="AB_hydrolase_4_sf"/>
</dbReference>
<evidence type="ECO:0000259" key="3">
    <source>
        <dbReference type="Pfam" id="PF12697"/>
    </source>
</evidence>
<evidence type="ECO:0000256" key="1">
    <source>
        <dbReference type="ARBA" id="ARBA00010884"/>
    </source>
</evidence>
<reference evidence="4 5" key="1">
    <citation type="submission" date="2019-09" db="EMBL/GenBank/DDBJ databases">
        <authorList>
            <person name="Chen X.-Y."/>
        </authorList>
    </citation>
    <scope>NUCLEOTIDE SEQUENCE [LARGE SCALE GENOMIC DNA]</scope>
    <source>
        <strain evidence="4 5">NY5</strain>
    </source>
</reference>
<dbReference type="PANTHER" id="PTHR10794">
    <property type="entry name" value="ABHYDROLASE DOMAIN-CONTAINING PROTEIN"/>
    <property type="match status" value="1"/>
</dbReference>
<dbReference type="Proteomes" id="UP000323708">
    <property type="component" value="Unassembled WGS sequence"/>
</dbReference>
<evidence type="ECO:0000256" key="2">
    <source>
        <dbReference type="PIRSR" id="PIRSR005211-1"/>
    </source>
</evidence>
<dbReference type="RefSeq" id="WP_149610832.1">
    <property type="nucleotide sequence ID" value="NZ_VTUX01000003.1"/>
</dbReference>
<dbReference type="InterPro" id="IPR029058">
    <property type="entry name" value="AB_hydrolase_fold"/>
</dbReference>
<feature type="active site" description="Charge relay system" evidence="2">
    <location>
        <position position="274"/>
    </location>
</feature>
<feature type="active site" description="Charge relay system" evidence="2">
    <location>
        <position position="301"/>
    </location>
</feature>
<dbReference type="GO" id="GO:0034338">
    <property type="term" value="F:short-chain carboxylesterase activity"/>
    <property type="evidence" value="ECO:0007669"/>
    <property type="project" value="TreeGrafter"/>
</dbReference>
<dbReference type="GO" id="GO:0047372">
    <property type="term" value="F:monoacylglycerol lipase activity"/>
    <property type="evidence" value="ECO:0007669"/>
    <property type="project" value="TreeGrafter"/>
</dbReference>
<accession>A0A5B0X310</accession>
<proteinExistence type="inferred from homology"/>
<dbReference type="PANTHER" id="PTHR10794:SF63">
    <property type="entry name" value="ALPHA_BETA HYDROLASE 1, ISOFORM A"/>
    <property type="match status" value="1"/>
</dbReference>
<evidence type="ECO:0000313" key="4">
    <source>
        <dbReference type="EMBL" id="KAA1192549.1"/>
    </source>
</evidence>
<dbReference type="InterPro" id="IPR000073">
    <property type="entry name" value="AB_hydrolase_1"/>
</dbReference>
<comment type="similarity">
    <text evidence="1">Belongs to the AB hydrolase superfamily. AB hydrolase 4 family.</text>
</comment>
<protein>
    <submittedName>
        <fullName evidence="4">Alpha/beta fold hydrolase</fullName>
    </submittedName>
</protein>
<keyword evidence="5" id="KW-1185">Reference proteome</keyword>
<dbReference type="Pfam" id="PF12697">
    <property type="entry name" value="Abhydrolase_6"/>
    <property type="match status" value="1"/>
</dbReference>
<evidence type="ECO:0000313" key="5">
    <source>
        <dbReference type="Proteomes" id="UP000323708"/>
    </source>
</evidence>